<dbReference type="Gene3D" id="2.30.40.10">
    <property type="entry name" value="Urease, subunit C, domain 1"/>
    <property type="match status" value="1"/>
</dbReference>
<keyword evidence="2" id="KW-0378">Hydrolase</keyword>
<keyword evidence="3" id="KW-1185">Reference proteome</keyword>
<feature type="domain" description="Amidohydrolase 3" evidence="1">
    <location>
        <begin position="52"/>
        <end position="544"/>
    </location>
</feature>
<dbReference type="Proteomes" id="UP000195781">
    <property type="component" value="Unassembled WGS sequence"/>
</dbReference>
<evidence type="ECO:0000313" key="3">
    <source>
        <dbReference type="Proteomes" id="UP000195781"/>
    </source>
</evidence>
<dbReference type="Gene3D" id="3.20.20.140">
    <property type="entry name" value="Metal-dependent hydrolases"/>
    <property type="match status" value="1"/>
</dbReference>
<dbReference type="CDD" id="cd01300">
    <property type="entry name" value="YtcJ_like"/>
    <property type="match status" value="1"/>
</dbReference>
<dbReference type="Gene3D" id="3.10.310.70">
    <property type="match status" value="1"/>
</dbReference>
<dbReference type="SUPFAM" id="SSF51556">
    <property type="entry name" value="Metallo-dependent hydrolases"/>
    <property type="match status" value="1"/>
</dbReference>
<sequence length="547" mass="60088">MKFIVRSKRVFTSARSCTAPRELAFAVDEAGRIAHVGAPDDVIAACPAATPVVDFGDRFICPGFHDAHLHFFHTAVYNSPFVLMHMGESEAELVARTREFAATLPEGAWVVTQGWRDYRWDPPVPPTKRSLDEAFPDRPCAMCSGDGHTLWLNSRALEELGITRDSEPPAGGIYDRDASGELTGVIREAAAMELQPRLLEWLSQADFERAYTEQMARMAEQGITSICDMSLMPLPGCDFIREDIYEALDARGALTLRAHLFPTLLDDMSRLERLQERYGAPDASPLIKAPGFKQFFDGVSSQHTAYLTEPYANPRYPGDRGHLTVSAERMRALVLAAAERGHAVRIHTIGDGAIHAALDIFEEARARFDLPTQGRNTLEHLENLLPGDIARLHDLGIVASSQPCHITLDPGGPERDLGEERARIMWPFATYARAGVRQAFGTDSPITPVTSMNVLYTAVTRQDPVTHEPAGGWLPSERIPMAQALGNYTLGSACAAGRERELGSLEPGKFADFVALDRDLTACAPDEIQATRVLATYVGGRCVYEAM</sequence>
<dbReference type="AlphaFoldDB" id="A0A1Y3XVF5"/>
<comment type="caution">
    <text evidence="2">The sequence shown here is derived from an EMBL/GenBank/DDBJ whole genome shotgun (WGS) entry which is preliminary data.</text>
</comment>
<dbReference type="OrthoDB" id="3173428at2"/>
<dbReference type="SUPFAM" id="SSF51338">
    <property type="entry name" value="Composite domain of metallo-dependent hydrolases"/>
    <property type="match status" value="1"/>
</dbReference>
<evidence type="ECO:0000259" key="1">
    <source>
        <dbReference type="Pfam" id="PF07969"/>
    </source>
</evidence>
<dbReference type="GO" id="GO:0016810">
    <property type="term" value="F:hydrolase activity, acting on carbon-nitrogen (but not peptide) bonds"/>
    <property type="evidence" value="ECO:0007669"/>
    <property type="project" value="InterPro"/>
</dbReference>
<evidence type="ECO:0000313" key="2">
    <source>
        <dbReference type="EMBL" id="OUN89534.1"/>
    </source>
</evidence>
<dbReference type="InterPro" id="IPR033932">
    <property type="entry name" value="YtcJ-like"/>
</dbReference>
<name>A0A1Y3XVF5_9ACTN</name>
<dbReference type="InterPro" id="IPR013108">
    <property type="entry name" value="Amidohydro_3"/>
</dbReference>
<protein>
    <submittedName>
        <fullName evidence="2">Amidohydrolase</fullName>
    </submittedName>
</protein>
<gene>
    <name evidence="2" type="ORF">B5G02_01950</name>
</gene>
<organism evidence="2 3">
    <name type="scientific">[Collinsella] massiliensis</name>
    <dbReference type="NCBI Taxonomy" id="1232426"/>
    <lineage>
        <taxon>Bacteria</taxon>
        <taxon>Bacillati</taxon>
        <taxon>Actinomycetota</taxon>
        <taxon>Coriobacteriia</taxon>
        <taxon>Coriobacteriales</taxon>
        <taxon>Coriobacteriaceae</taxon>
        <taxon>Enorma</taxon>
    </lineage>
</organism>
<dbReference type="Pfam" id="PF07969">
    <property type="entry name" value="Amidohydro_3"/>
    <property type="match status" value="1"/>
</dbReference>
<accession>A0A1Y3XVF5</accession>
<dbReference type="InterPro" id="IPR032466">
    <property type="entry name" value="Metal_Hydrolase"/>
</dbReference>
<dbReference type="PANTHER" id="PTHR22642:SF2">
    <property type="entry name" value="PROTEIN LONG AFTER FAR-RED 3"/>
    <property type="match status" value="1"/>
</dbReference>
<dbReference type="EMBL" id="NFIE01000003">
    <property type="protein sequence ID" value="OUN89534.1"/>
    <property type="molecule type" value="Genomic_DNA"/>
</dbReference>
<proteinExistence type="predicted"/>
<reference evidence="3" key="1">
    <citation type="submission" date="2017-04" db="EMBL/GenBank/DDBJ databases">
        <title>Function of individual gut microbiota members based on whole genome sequencing of pure cultures obtained from chicken caecum.</title>
        <authorList>
            <person name="Medvecky M."/>
            <person name="Cejkova D."/>
            <person name="Polansky O."/>
            <person name="Karasova D."/>
            <person name="Kubasova T."/>
            <person name="Cizek A."/>
            <person name="Rychlik I."/>
        </authorList>
    </citation>
    <scope>NUCLEOTIDE SEQUENCE [LARGE SCALE GENOMIC DNA]</scope>
    <source>
        <strain evidence="3">An5</strain>
    </source>
</reference>
<dbReference type="RefSeq" id="WP_094334972.1">
    <property type="nucleotide sequence ID" value="NZ_NFIE01000003.1"/>
</dbReference>
<dbReference type="InterPro" id="IPR011059">
    <property type="entry name" value="Metal-dep_hydrolase_composite"/>
</dbReference>
<dbReference type="PANTHER" id="PTHR22642">
    <property type="entry name" value="IMIDAZOLONEPROPIONASE"/>
    <property type="match status" value="1"/>
</dbReference>